<accession>A0A8C0NB34</accession>
<feature type="region of interest" description="Disordered" evidence="1">
    <location>
        <begin position="553"/>
        <end position="601"/>
    </location>
</feature>
<feature type="compositionally biased region" description="Pro residues" evidence="1">
    <location>
        <begin position="1044"/>
        <end position="1058"/>
    </location>
</feature>
<proteinExistence type="predicted"/>
<dbReference type="PANTHER" id="PTHR22017:SF0">
    <property type="entry name" value="PHOTORECEPTOR CILIUM ACTIN REGULATOR"/>
    <property type="match status" value="1"/>
</dbReference>
<feature type="compositionally biased region" description="Low complexity" evidence="1">
    <location>
        <begin position="1202"/>
        <end position="1226"/>
    </location>
</feature>
<feature type="compositionally biased region" description="Basic and acidic residues" evidence="1">
    <location>
        <begin position="105"/>
        <end position="118"/>
    </location>
</feature>
<gene>
    <name evidence="2" type="primary">PCARE</name>
</gene>
<feature type="region of interest" description="Disordered" evidence="1">
    <location>
        <begin position="468"/>
        <end position="535"/>
    </location>
</feature>
<feature type="compositionally biased region" description="Low complexity" evidence="1">
    <location>
        <begin position="1059"/>
        <end position="1071"/>
    </location>
</feature>
<dbReference type="Proteomes" id="UP000694429">
    <property type="component" value="Chromosome 17"/>
</dbReference>
<dbReference type="InterPro" id="IPR029352">
    <property type="entry name" value="PCARE"/>
</dbReference>
<feature type="region of interest" description="Disordered" evidence="1">
    <location>
        <begin position="848"/>
        <end position="1309"/>
    </location>
</feature>
<feature type="region of interest" description="Disordered" evidence="1">
    <location>
        <begin position="50"/>
        <end position="142"/>
    </location>
</feature>
<feature type="region of interest" description="Disordered" evidence="1">
    <location>
        <begin position="401"/>
        <end position="449"/>
    </location>
</feature>
<evidence type="ECO:0000256" key="1">
    <source>
        <dbReference type="SAM" id="MobiDB-lite"/>
    </source>
</evidence>
<name>A0A8C0NB34_CANLF</name>
<sequence>MGCTPSHNDIVNSVAKSGIQFFKKPKAILPGRQGGSERCSIPLLVPSSTCYDSGGGSSQAQRLAEEQPKARWTQSPNEGLYQLTRDPKGKDMEGLPPETKTSRSQLDESQSHMAKDLPSKTQSSHGFQGAAFSGEESEESTTQQRKLRCHTCGQQGHFCQTILPAHEPKGKVDFPEPLVKAHQHAYTYLHSCLSKYEAILCIIHQATQTQELLQPMVTFLLLCVDEVNRLLGEISKDGEMLLKEVKGDLSWPLGKGEPHEQPDLLQQLLQYTVSKLLVLSGTVASITGSFLEGSGNYLHATACHLGNKLSTKRGVDECLLRALGQLESLASGHGDPGMQDRPLCSEDSGIGADNESVHLVDKLGKQTSWDSASEPAEWMPVLSSTGEAKLSGHSWQQGPFRMGSDRPQDCPLSRPPTAKVQPTAWGGAGGPWPSSTGPENTTARPGGISKSALCDSLGIGISTEAHFSKGSRLMDTPSLSEGEDSSPDEEEDQVSGMSQCPWQEKLSHPRPRSSPGGPASPFQPHPRRLKSLQAQEMILKMKEAISERIKFVPVPSGPQDWAEEEEKTVVSPRPSTASGSSRAPVRQRRSHSEGCLKSHVEDPTLQELQRVQRDLSQRLEAFYALGARHLGQNSKQVLQPRATALRPDTCRVAPSNTTSKLKASLTKDFSILPSQAKSILQKCSPHPESKQSPQGKAEGLRVTTPSGEKAHEAAGAEDWNVRSCPTRTSVKKLIETFSPTEGLRTLGDFKDSGPSPCLRKWGIPIIPPRFPIYRGLSPLYPKPQISPAASGDSLKVGPGWRPLAPLFPPLLTAGACKREDPNFNCETEEDLEHLPPPPLEILMDKSFTSLESPESSKPAGSSSKGTRAPGLGSADPDRRTWASPKLRASLSPTDLLPSKSANAPARPHGTGPGGSKSGCGTRKLTLDLSPPPAASGNPEAEGRGARSAAPADRATSLCKHPQKATPWHHPSHTCGQHRTWEPSPARPAGGPRSPEGPRQSQDRSPLLASKASPPRGSWTPRADRRQPACHRPAQPSAPSVQGPPSAPGSPPRSPPLRGPPARGEGAPSAAPESPPAQDEACSPPGPRTEASSPSSRPSPSPPVSPALGRRWPGASAQGGGGAARASGNPRPLFWPASSPAFEAAPPGPPPPEAGGPRGTPAGGWRSSGPAARAASQRGGALCALNPRPFIRRTASDPRPGGRPRLPAPRAAGDAGGSALSRSSSSEESLKKDTEPWNSPCAPELKGGSRGASPPELCVLGHGLQREVRASRTQDKPQQKEVANQANQQGDTDASHPRRQWETAKHQTVP</sequence>
<dbReference type="Ensembl" id="ENSCAFT00030026333.1">
    <property type="protein sequence ID" value="ENSCAFP00030022993.1"/>
    <property type="gene ID" value="ENSCAFG00030014222.1"/>
</dbReference>
<feature type="compositionally biased region" description="Basic and acidic residues" evidence="1">
    <location>
        <begin position="1292"/>
        <end position="1309"/>
    </location>
</feature>
<evidence type="ECO:0000313" key="3">
    <source>
        <dbReference type="Proteomes" id="UP000694429"/>
    </source>
</evidence>
<reference evidence="2" key="1">
    <citation type="submission" date="2019-03" db="EMBL/GenBank/DDBJ databases">
        <authorList>
            <person name="Warren W.C."/>
            <person name="Johnson G.S."/>
        </authorList>
    </citation>
    <scope>NUCLEOTIDE SEQUENCE [LARGE SCALE GENOMIC DNA]</scope>
    <source>
        <strain evidence="2">Basenji</strain>
    </source>
</reference>
<feature type="region of interest" description="Disordered" evidence="1">
    <location>
        <begin position="681"/>
        <end position="716"/>
    </location>
</feature>
<dbReference type="PANTHER" id="PTHR22017">
    <property type="entry name" value="PHOTORECEPTOR CILIUM ACTIN REGULATOR"/>
    <property type="match status" value="1"/>
</dbReference>
<feature type="compositionally biased region" description="Acidic residues" evidence="1">
    <location>
        <begin position="481"/>
        <end position="493"/>
    </location>
</feature>
<dbReference type="Pfam" id="PF15449">
    <property type="entry name" value="Retinal"/>
    <property type="match status" value="1"/>
</dbReference>
<protein>
    <submittedName>
        <fullName evidence="2">Photoreceptor cilium actin regulator</fullName>
    </submittedName>
</protein>
<dbReference type="OrthoDB" id="8954214at2759"/>
<feature type="compositionally biased region" description="Polar residues" evidence="1">
    <location>
        <begin position="1280"/>
        <end position="1291"/>
    </location>
</feature>
<evidence type="ECO:0000313" key="2">
    <source>
        <dbReference type="Ensembl" id="ENSCAFP00030022993.1"/>
    </source>
</evidence>
<feature type="compositionally biased region" description="Low complexity" evidence="1">
    <location>
        <begin position="851"/>
        <end position="865"/>
    </location>
</feature>
<feature type="compositionally biased region" description="Low complexity" evidence="1">
    <location>
        <begin position="1032"/>
        <end position="1043"/>
    </location>
</feature>
<feature type="compositionally biased region" description="Low complexity" evidence="1">
    <location>
        <begin position="1123"/>
        <end position="1144"/>
    </location>
</feature>
<organism evidence="2 3">
    <name type="scientific">Canis lupus familiaris</name>
    <name type="common">Dog</name>
    <name type="synonym">Canis familiaris</name>
    <dbReference type="NCBI Taxonomy" id="9615"/>
    <lineage>
        <taxon>Eukaryota</taxon>
        <taxon>Metazoa</taxon>
        <taxon>Chordata</taxon>
        <taxon>Craniata</taxon>
        <taxon>Vertebrata</taxon>
        <taxon>Euteleostomi</taxon>
        <taxon>Mammalia</taxon>
        <taxon>Eutheria</taxon>
        <taxon>Laurasiatheria</taxon>
        <taxon>Carnivora</taxon>
        <taxon>Caniformia</taxon>
        <taxon>Canidae</taxon>
        <taxon>Canis</taxon>
    </lineage>
</organism>
<feature type="compositionally biased region" description="Basic and acidic residues" evidence="1">
    <location>
        <begin position="590"/>
        <end position="601"/>
    </location>
</feature>
<reference evidence="2" key="2">
    <citation type="submission" date="2025-08" db="UniProtKB">
        <authorList>
            <consortium name="Ensembl"/>
        </authorList>
    </citation>
    <scope>IDENTIFICATION</scope>
</reference>
<feature type="compositionally biased region" description="Basic and acidic residues" evidence="1">
    <location>
        <begin position="1263"/>
        <end position="1278"/>
    </location>
</feature>